<sequence>MLKLRLNLNLGNVKLHNYVMNIEHINNYKGVKVFLMLIILVKKEYIIY</sequence>
<name>A0AB34PXU7_CANAX</name>
<dbReference type="Proteomes" id="UP000030161">
    <property type="component" value="Unassembled WGS sequence"/>
</dbReference>
<dbReference type="GO" id="GO:0016301">
    <property type="term" value="F:kinase activity"/>
    <property type="evidence" value="ECO:0007669"/>
    <property type="project" value="UniProtKB-KW"/>
</dbReference>
<proteinExistence type="predicted"/>
<dbReference type="EMBL" id="AJIX01000013">
    <property type="protein sequence ID" value="KGR13799.1"/>
    <property type="molecule type" value="Genomic_DNA"/>
</dbReference>
<protein>
    <submittedName>
        <fullName evidence="1">Casein kinase 1</fullName>
    </submittedName>
</protein>
<keyword evidence="1" id="KW-0418">Kinase</keyword>
<evidence type="ECO:0000313" key="2">
    <source>
        <dbReference type="Proteomes" id="UP000030161"/>
    </source>
</evidence>
<keyword evidence="1" id="KW-0808">Transferase</keyword>
<gene>
    <name evidence="1" type="ORF">MG3_02232</name>
</gene>
<accession>A0AB34PXU7</accession>
<evidence type="ECO:0000313" key="1">
    <source>
        <dbReference type="EMBL" id="KGR13799.1"/>
    </source>
</evidence>
<organism evidence="1 2">
    <name type="scientific">Candida albicans P78048</name>
    <dbReference type="NCBI Taxonomy" id="1094989"/>
    <lineage>
        <taxon>Eukaryota</taxon>
        <taxon>Fungi</taxon>
        <taxon>Dikarya</taxon>
        <taxon>Ascomycota</taxon>
        <taxon>Saccharomycotina</taxon>
        <taxon>Pichiomycetes</taxon>
        <taxon>Debaryomycetaceae</taxon>
        <taxon>Candida/Lodderomyces clade</taxon>
        <taxon>Candida</taxon>
    </lineage>
</organism>
<dbReference type="AlphaFoldDB" id="A0AB34PXU7"/>
<reference evidence="1 2" key="1">
    <citation type="submission" date="2013-12" db="EMBL/GenBank/DDBJ databases">
        <title>The Genome Sequence of Candida albicans P78048.</title>
        <authorList>
            <consortium name="The Broad Institute Genome Sequencing Platform"/>
            <consortium name="The Broad Institute Genome Sequencing Center for Infectious Disease"/>
            <person name="Cuomo C."/>
            <person name="Bennett R."/>
            <person name="Hirakawa M."/>
            <person name="Noverr M."/>
            <person name="Mitchell A."/>
            <person name="Young S.K."/>
            <person name="Zeng Q."/>
            <person name="Gargeya S."/>
            <person name="Fitzgerald M."/>
            <person name="Abouelleil A."/>
            <person name="Alvarado L."/>
            <person name="Berlin A.M."/>
            <person name="Chapman S.B."/>
            <person name="Dewar J."/>
            <person name="Goldberg J."/>
            <person name="Griggs A."/>
            <person name="Gujja S."/>
            <person name="Hansen M."/>
            <person name="Howarth C."/>
            <person name="Imamovic A."/>
            <person name="Larimer J."/>
            <person name="McCowan C."/>
            <person name="Murphy C."/>
            <person name="Pearson M."/>
            <person name="Priest M."/>
            <person name="Roberts A."/>
            <person name="Saif S."/>
            <person name="Shea T."/>
            <person name="Sykes S."/>
            <person name="Wortman J."/>
            <person name="Nusbaum C."/>
            <person name="Birren B."/>
        </authorList>
    </citation>
    <scope>NUCLEOTIDE SEQUENCE [LARGE SCALE GENOMIC DNA]</scope>
    <source>
        <strain evidence="1 2">P78048</strain>
    </source>
</reference>
<comment type="caution">
    <text evidence="1">The sequence shown here is derived from an EMBL/GenBank/DDBJ whole genome shotgun (WGS) entry which is preliminary data.</text>
</comment>